<sequence length="187" mass="19139">MARTATTSSRRRILVPLATVLAAGAVAVGSGATFTSTSANTLSGVTSGTLAQSNSADNRAIFNLKDVKPGDVLNGSLTITNTGTLPARFSLTETTSSNAFADNLRLTITDGTRTVYAGTFGGLEDGLKQELGEFAPNQAATYTFTVALDAATPNTYQGATASATYQWDSVQLDGATTNQRDGATVAG</sequence>
<organism evidence="2 3">
    <name type="scientific">Georgenia ruanii</name>
    <dbReference type="NCBI Taxonomy" id="348442"/>
    <lineage>
        <taxon>Bacteria</taxon>
        <taxon>Bacillati</taxon>
        <taxon>Actinomycetota</taxon>
        <taxon>Actinomycetes</taxon>
        <taxon>Micrococcales</taxon>
        <taxon>Bogoriellaceae</taxon>
        <taxon>Georgenia</taxon>
    </lineage>
</organism>
<dbReference type="Pfam" id="PF12389">
    <property type="entry name" value="Peptidase_M73"/>
    <property type="match status" value="1"/>
</dbReference>
<evidence type="ECO:0000256" key="1">
    <source>
        <dbReference type="SAM" id="SignalP"/>
    </source>
</evidence>
<feature type="chain" id="PRO_5039577704" description="Camelysin metallo-endopeptidase" evidence="1">
    <location>
        <begin position="28"/>
        <end position="187"/>
    </location>
</feature>
<keyword evidence="1" id="KW-0732">Signal</keyword>
<dbReference type="EMBL" id="WHPD01002768">
    <property type="protein sequence ID" value="MPV89558.1"/>
    <property type="molecule type" value="Genomic_DNA"/>
</dbReference>
<keyword evidence="3" id="KW-1185">Reference proteome</keyword>
<gene>
    <name evidence="2" type="ORF">GB882_12845</name>
</gene>
<dbReference type="InterPro" id="IPR022121">
    <property type="entry name" value="Peptidase_M73_camelysin"/>
</dbReference>
<dbReference type="Proteomes" id="UP000429644">
    <property type="component" value="Unassembled WGS sequence"/>
</dbReference>
<name>A0A7J9UY43_9MICO</name>
<protein>
    <recommendedName>
        <fullName evidence="4">Camelysin metallo-endopeptidase</fullName>
    </recommendedName>
</protein>
<evidence type="ECO:0008006" key="4">
    <source>
        <dbReference type="Google" id="ProtNLM"/>
    </source>
</evidence>
<accession>A0A7J9UY43</accession>
<comment type="caution">
    <text evidence="2">The sequence shown here is derived from an EMBL/GenBank/DDBJ whole genome shotgun (WGS) entry which is preliminary data.</text>
</comment>
<evidence type="ECO:0000313" key="3">
    <source>
        <dbReference type="Proteomes" id="UP000429644"/>
    </source>
</evidence>
<dbReference type="AlphaFoldDB" id="A0A7J9UY43"/>
<feature type="signal peptide" evidence="1">
    <location>
        <begin position="1"/>
        <end position="27"/>
    </location>
</feature>
<evidence type="ECO:0000313" key="2">
    <source>
        <dbReference type="EMBL" id="MPV89558.1"/>
    </source>
</evidence>
<proteinExistence type="predicted"/>
<dbReference type="OrthoDB" id="3784946at2"/>
<dbReference type="RefSeq" id="WP_152232290.1">
    <property type="nucleotide sequence ID" value="NZ_BAAAOT010000014.1"/>
</dbReference>
<reference evidence="2 3" key="1">
    <citation type="submission" date="2019-10" db="EMBL/GenBank/DDBJ databases">
        <title>Georgenia wutianyii sp. nov. and Georgenia yuyongxinii sp. nov. isolated from plateau pika (Ochotona curzoniae) in the Qinghai-Tibet plateau of China.</title>
        <authorList>
            <person name="Tian Z."/>
        </authorList>
    </citation>
    <scope>NUCLEOTIDE SEQUENCE [LARGE SCALE GENOMIC DNA]</scope>
    <source>
        <strain evidence="2 3">JCM 15130</strain>
    </source>
</reference>